<dbReference type="SMART" id="SM00448">
    <property type="entry name" value="REC"/>
    <property type="match status" value="1"/>
</dbReference>
<protein>
    <submittedName>
        <fullName evidence="4">Response regulator</fullName>
    </submittedName>
</protein>
<dbReference type="SUPFAM" id="SSF52172">
    <property type="entry name" value="CheY-like"/>
    <property type="match status" value="1"/>
</dbReference>
<proteinExistence type="predicted"/>
<sequence length="378" mass="42564">MVQTKQAAKILVVDDNETNIEIITHILLGQGYEVAVAYDGEYALELAEALDFDLILLDILLPGLSGLDVAKQLLVMDRSKNTPILFLSALNETSDIVKGLETGAVDYITKPFQESEILARIRTHIKIKTLEKERIDLLQSIQKDLELAKSNQENLVTFQFPPSPLYQIYTSYKPMELVGGDLITYDLLPSGDLDILFGDVTGHGIAAAMVSLMAIITFKTMDKSFLSPSESLFWIHNTLTPLISTHFISAIYLRYKAEENLLSYSMAGHHNMFLLRDTNIIKLGTKGFCLMMFPDQLNTDNEDIFLKAGDRLFLFSDGMFEVPNEKEEYLGDQKFQAMIESRIHLPSEEFLESVQKEVLIFSGGKVADDMTMLLLEIK</sequence>
<organism evidence="4 5">
    <name type="scientific">Leptospira noumeaensis</name>
    <dbReference type="NCBI Taxonomy" id="2484964"/>
    <lineage>
        <taxon>Bacteria</taxon>
        <taxon>Pseudomonadati</taxon>
        <taxon>Spirochaetota</taxon>
        <taxon>Spirochaetia</taxon>
        <taxon>Leptospirales</taxon>
        <taxon>Leptospiraceae</taxon>
        <taxon>Leptospira</taxon>
    </lineage>
</organism>
<dbReference type="InterPro" id="IPR036457">
    <property type="entry name" value="PPM-type-like_dom_sf"/>
</dbReference>
<dbReference type="PANTHER" id="PTHR43156:SF2">
    <property type="entry name" value="STAGE II SPORULATION PROTEIN E"/>
    <property type="match status" value="1"/>
</dbReference>
<dbReference type="EMBL" id="RQFK01000023">
    <property type="protein sequence ID" value="TGK83181.1"/>
    <property type="molecule type" value="Genomic_DNA"/>
</dbReference>
<dbReference type="GO" id="GO:0000160">
    <property type="term" value="P:phosphorelay signal transduction system"/>
    <property type="evidence" value="ECO:0007669"/>
    <property type="project" value="InterPro"/>
</dbReference>
<keyword evidence="5" id="KW-1185">Reference proteome</keyword>
<dbReference type="Gene3D" id="3.40.50.2300">
    <property type="match status" value="1"/>
</dbReference>
<dbReference type="SMART" id="SM00331">
    <property type="entry name" value="PP2C_SIG"/>
    <property type="match status" value="1"/>
</dbReference>
<dbReference type="InterPro" id="IPR001789">
    <property type="entry name" value="Sig_transdc_resp-reg_receiver"/>
</dbReference>
<feature type="domain" description="Response regulatory" evidence="3">
    <location>
        <begin position="9"/>
        <end position="125"/>
    </location>
</feature>
<dbReference type="InterPro" id="IPR001932">
    <property type="entry name" value="PPM-type_phosphatase-like_dom"/>
</dbReference>
<dbReference type="InterPro" id="IPR011006">
    <property type="entry name" value="CheY-like_superfamily"/>
</dbReference>
<evidence type="ECO:0000256" key="2">
    <source>
        <dbReference type="PROSITE-ProRule" id="PRU00169"/>
    </source>
</evidence>
<dbReference type="AlphaFoldDB" id="A0A4R9IAR7"/>
<accession>A0A4R9IAR7</accession>
<keyword evidence="1" id="KW-0378">Hydrolase</keyword>
<evidence type="ECO:0000259" key="3">
    <source>
        <dbReference type="PROSITE" id="PS50110"/>
    </source>
</evidence>
<dbReference type="GO" id="GO:0016791">
    <property type="term" value="F:phosphatase activity"/>
    <property type="evidence" value="ECO:0007669"/>
    <property type="project" value="TreeGrafter"/>
</dbReference>
<gene>
    <name evidence="4" type="ORF">EHQ24_07700</name>
</gene>
<dbReference type="PANTHER" id="PTHR43156">
    <property type="entry name" value="STAGE II SPORULATION PROTEIN E-RELATED"/>
    <property type="match status" value="1"/>
</dbReference>
<comment type="caution">
    <text evidence="4">The sequence shown here is derived from an EMBL/GenBank/DDBJ whole genome shotgun (WGS) entry which is preliminary data.</text>
</comment>
<dbReference type="Pfam" id="PF07228">
    <property type="entry name" value="SpoIIE"/>
    <property type="match status" value="1"/>
</dbReference>
<feature type="modified residue" description="4-aspartylphosphate" evidence="2">
    <location>
        <position position="58"/>
    </location>
</feature>
<keyword evidence="2" id="KW-0597">Phosphoprotein</keyword>
<dbReference type="Proteomes" id="UP000298009">
    <property type="component" value="Unassembled WGS sequence"/>
</dbReference>
<name>A0A4R9IAR7_9LEPT</name>
<dbReference type="PROSITE" id="PS50110">
    <property type="entry name" value="RESPONSE_REGULATORY"/>
    <property type="match status" value="1"/>
</dbReference>
<dbReference type="Pfam" id="PF00072">
    <property type="entry name" value="Response_reg"/>
    <property type="match status" value="1"/>
</dbReference>
<dbReference type="InterPro" id="IPR052016">
    <property type="entry name" value="Bact_Sigma-Reg"/>
</dbReference>
<dbReference type="OrthoDB" id="305353at2"/>
<dbReference type="Gene3D" id="3.60.40.10">
    <property type="entry name" value="PPM-type phosphatase domain"/>
    <property type="match status" value="1"/>
</dbReference>
<evidence type="ECO:0000313" key="5">
    <source>
        <dbReference type="Proteomes" id="UP000298009"/>
    </source>
</evidence>
<evidence type="ECO:0000313" key="4">
    <source>
        <dbReference type="EMBL" id="TGK83181.1"/>
    </source>
</evidence>
<evidence type="ECO:0000256" key="1">
    <source>
        <dbReference type="ARBA" id="ARBA00022801"/>
    </source>
</evidence>
<reference evidence="4" key="1">
    <citation type="journal article" date="2019" name="PLoS Negl. Trop. Dis.">
        <title>Revisiting the worldwide diversity of Leptospira species in the environment.</title>
        <authorList>
            <person name="Vincent A.T."/>
            <person name="Schiettekatte O."/>
            <person name="Bourhy P."/>
            <person name="Veyrier F.J."/>
            <person name="Picardeau M."/>
        </authorList>
    </citation>
    <scope>NUCLEOTIDE SEQUENCE [LARGE SCALE GENOMIC DNA]</scope>
    <source>
        <strain evidence="4">201800287</strain>
    </source>
</reference>